<dbReference type="RefSeq" id="WP_064211219.1">
    <property type="nucleotide sequence ID" value="NZ_CP120155.1"/>
</dbReference>
<name>A0ABS6GX76_MAMLE</name>
<dbReference type="InterPro" id="IPR006015">
    <property type="entry name" value="Universal_stress_UspA"/>
</dbReference>
<protein>
    <submittedName>
        <fullName evidence="3">Universal stress protein</fullName>
    </submittedName>
</protein>
<dbReference type="PANTHER" id="PTHR46268:SF6">
    <property type="entry name" value="UNIVERSAL STRESS PROTEIN UP12"/>
    <property type="match status" value="1"/>
</dbReference>
<dbReference type="InterPro" id="IPR014729">
    <property type="entry name" value="Rossmann-like_a/b/a_fold"/>
</dbReference>
<dbReference type="EMBL" id="JAHLZN010000002">
    <property type="protein sequence ID" value="MBU6112820.1"/>
    <property type="molecule type" value="Genomic_DNA"/>
</dbReference>
<comment type="similarity">
    <text evidence="1">Belongs to the universal stress protein A family.</text>
</comment>
<dbReference type="PANTHER" id="PTHR46268">
    <property type="entry name" value="STRESS RESPONSE PROTEIN NHAX"/>
    <property type="match status" value="1"/>
</dbReference>
<gene>
    <name evidence="3" type="ORF">KQ656_02565</name>
</gene>
<evidence type="ECO:0000313" key="4">
    <source>
        <dbReference type="Proteomes" id="UP000770161"/>
    </source>
</evidence>
<dbReference type="Gene3D" id="3.40.50.620">
    <property type="entry name" value="HUPs"/>
    <property type="match status" value="1"/>
</dbReference>
<keyword evidence="4" id="KW-1185">Reference proteome</keyword>
<dbReference type="PRINTS" id="PR01438">
    <property type="entry name" value="UNVRSLSTRESS"/>
</dbReference>
<evidence type="ECO:0000256" key="1">
    <source>
        <dbReference type="ARBA" id="ARBA00008791"/>
    </source>
</evidence>
<comment type="caution">
    <text evidence="3">The sequence shown here is derived from an EMBL/GenBank/DDBJ whole genome shotgun (WGS) entry which is preliminary data.</text>
</comment>
<dbReference type="InterPro" id="IPR006016">
    <property type="entry name" value="UspA"/>
</dbReference>
<evidence type="ECO:0000259" key="2">
    <source>
        <dbReference type="Pfam" id="PF00582"/>
    </source>
</evidence>
<sequence>MFNNVLLPYDFGNDFSSIPAQLEKVVDKDSTVIIYHVVTENALATSVKYYNKHSNDIAKEKEEQLAPFLQELDERGIRYKVEIEFGPIKDTILEKINKGDIESGDFDLVIMSNHRVSLNIKHVLGDVTHKIAKRSPVPVLIVK</sequence>
<dbReference type="CDD" id="cd00293">
    <property type="entry name" value="USP-like"/>
    <property type="match status" value="1"/>
</dbReference>
<accession>A0ABS6GX76</accession>
<proteinExistence type="inferred from homology"/>
<feature type="domain" description="UspA" evidence="2">
    <location>
        <begin position="1"/>
        <end position="143"/>
    </location>
</feature>
<organism evidence="3 4">
    <name type="scientific">Mammaliicoccus lentus</name>
    <name type="common">Staphylococcus lentus</name>
    <dbReference type="NCBI Taxonomy" id="42858"/>
    <lineage>
        <taxon>Bacteria</taxon>
        <taxon>Bacillati</taxon>
        <taxon>Bacillota</taxon>
        <taxon>Bacilli</taxon>
        <taxon>Bacillales</taxon>
        <taxon>Staphylococcaceae</taxon>
        <taxon>Mammaliicoccus</taxon>
    </lineage>
</organism>
<dbReference type="Pfam" id="PF00582">
    <property type="entry name" value="Usp"/>
    <property type="match status" value="1"/>
</dbReference>
<reference evidence="3 4" key="1">
    <citation type="submission" date="2021-06" db="EMBL/GenBank/DDBJ databases">
        <title>Staphylococcus lentus K169 genome sequencing.</title>
        <authorList>
            <person name="Sundareshan S."/>
            <person name="Akhila D.S."/>
            <person name="Prachi D."/>
            <person name="Sivakumar R."/>
            <person name="Rajendhran J."/>
            <person name="Isloor S."/>
            <person name="Hegde N.R."/>
        </authorList>
    </citation>
    <scope>NUCLEOTIDE SEQUENCE [LARGE SCALE GENOMIC DNA]</scope>
    <source>
        <strain evidence="3 4">K169</strain>
    </source>
</reference>
<dbReference type="SUPFAM" id="SSF52402">
    <property type="entry name" value="Adenine nucleotide alpha hydrolases-like"/>
    <property type="match status" value="1"/>
</dbReference>
<evidence type="ECO:0000313" key="3">
    <source>
        <dbReference type="EMBL" id="MBU6112820.1"/>
    </source>
</evidence>
<dbReference type="Proteomes" id="UP000770161">
    <property type="component" value="Unassembled WGS sequence"/>
</dbReference>